<dbReference type="STRING" id="47866.GA0074694_2130"/>
<evidence type="ECO:0000256" key="1">
    <source>
        <dbReference type="SAM" id="MobiDB-lite"/>
    </source>
</evidence>
<name>A0A1C6RKV3_9ACTN</name>
<dbReference type="EMBL" id="FMHU01000001">
    <property type="protein sequence ID" value="SCL17789.1"/>
    <property type="molecule type" value="Genomic_DNA"/>
</dbReference>
<evidence type="ECO:0000313" key="3">
    <source>
        <dbReference type="Proteomes" id="UP000198906"/>
    </source>
</evidence>
<keyword evidence="3" id="KW-1185">Reference proteome</keyword>
<protein>
    <submittedName>
        <fullName evidence="2">Uncharacterized protein</fullName>
    </submittedName>
</protein>
<reference evidence="3" key="1">
    <citation type="submission" date="2016-06" db="EMBL/GenBank/DDBJ databases">
        <authorList>
            <person name="Varghese N."/>
        </authorList>
    </citation>
    <scope>NUCLEOTIDE SEQUENCE [LARGE SCALE GENOMIC DNA]</scope>
    <source>
        <strain evidence="3">DSM 46123</strain>
    </source>
</reference>
<feature type="region of interest" description="Disordered" evidence="1">
    <location>
        <begin position="1"/>
        <end position="39"/>
    </location>
</feature>
<gene>
    <name evidence="2" type="ORF">GA0074694_2130</name>
</gene>
<dbReference type="Proteomes" id="UP000198906">
    <property type="component" value="Unassembled WGS sequence"/>
</dbReference>
<accession>A0A1C6RKV3</accession>
<dbReference type="AlphaFoldDB" id="A0A1C6RKV3"/>
<evidence type="ECO:0000313" key="2">
    <source>
        <dbReference type="EMBL" id="SCL17789.1"/>
    </source>
</evidence>
<organism evidence="2 3">
    <name type="scientific">Micromonospora inyonensis</name>
    <dbReference type="NCBI Taxonomy" id="47866"/>
    <lineage>
        <taxon>Bacteria</taxon>
        <taxon>Bacillati</taxon>
        <taxon>Actinomycetota</taxon>
        <taxon>Actinomycetes</taxon>
        <taxon>Micromonosporales</taxon>
        <taxon>Micromonosporaceae</taxon>
        <taxon>Micromonospora</taxon>
    </lineage>
</organism>
<sequence>MNPVFRFTPAAAPDLAEHPSPPPRAPVDNELVPEAPHLT</sequence>
<proteinExistence type="predicted"/>